<evidence type="ECO:0000256" key="1">
    <source>
        <dbReference type="SAM" id="Phobius"/>
    </source>
</evidence>
<proteinExistence type="predicted"/>
<organism evidence="2 3">
    <name type="scientific">Archangium minus</name>
    <dbReference type="NCBI Taxonomy" id="83450"/>
    <lineage>
        <taxon>Bacteria</taxon>
        <taxon>Pseudomonadati</taxon>
        <taxon>Myxococcota</taxon>
        <taxon>Myxococcia</taxon>
        <taxon>Myxococcales</taxon>
        <taxon>Cystobacterineae</taxon>
        <taxon>Archangiaceae</taxon>
        <taxon>Archangium</taxon>
    </lineage>
</organism>
<reference evidence="2 3" key="1">
    <citation type="submission" date="2019-08" db="EMBL/GenBank/DDBJ databases">
        <title>Archangium and Cystobacter genomes.</title>
        <authorList>
            <person name="Chen I.-C.K."/>
            <person name="Wielgoss S."/>
        </authorList>
    </citation>
    <scope>NUCLEOTIDE SEQUENCE [LARGE SCALE GENOMIC DNA]</scope>
    <source>
        <strain evidence="2 3">Cbm 6</strain>
    </source>
</reference>
<name>A0ABY9WKP9_9BACT</name>
<gene>
    <name evidence="2" type="ORF">F0U60_09765</name>
</gene>
<evidence type="ECO:0000313" key="2">
    <source>
        <dbReference type="EMBL" id="WNG44364.1"/>
    </source>
</evidence>
<keyword evidence="3" id="KW-1185">Reference proteome</keyword>
<protein>
    <submittedName>
        <fullName evidence="2">Uncharacterized protein</fullName>
    </submittedName>
</protein>
<dbReference type="Proteomes" id="UP001611383">
    <property type="component" value="Chromosome"/>
</dbReference>
<sequence>MMWATSYGFYTSVGIDTDRRAEPTAIEAHVRVRWPGNGAFLVGADQFRLPPDQPLDVLDLGAAFFREPRRPAPRSVWNRMGFWLIHEEFPPTQLPVRSPERAVATWLGVPSWLPVLLTGIWPFLAWRRERRRKTPGSHSTDTAQ</sequence>
<dbReference type="EMBL" id="CP043494">
    <property type="protein sequence ID" value="WNG44364.1"/>
    <property type="molecule type" value="Genomic_DNA"/>
</dbReference>
<feature type="transmembrane region" description="Helical" evidence="1">
    <location>
        <begin position="103"/>
        <end position="124"/>
    </location>
</feature>
<evidence type="ECO:0000313" key="3">
    <source>
        <dbReference type="Proteomes" id="UP001611383"/>
    </source>
</evidence>
<keyword evidence="1" id="KW-0472">Membrane</keyword>
<accession>A0ABY9WKP9</accession>
<keyword evidence="1" id="KW-1133">Transmembrane helix</keyword>
<keyword evidence="1" id="KW-0812">Transmembrane</keyword>